<keyword evidence="5 12" id="KW-0653">Protein transport</keyword>
<comment type="subcellular location">
    <subcellularLocation>
        <location evidence="1 12">Cell membrane</location>
        <topology evidence="1 12">Multi-pass membrane protein</topology>
    </subcellularLocation>
</comment>
<comment type="function">
    <text evidence="9 12">Part of the Sec protein translocase complex. Interacts with the SecYEG preprotein conducting channel. SecDF uses the proton motive force (PMF) to complete protein translocation after the ATP-dependent function of SecA.</text>
</comment>
<dbReference type="NCBIfam" id="TIGR00916">
    <property type="entry name" value="2A0604s01"/>
    <property type="match status" value="1"/>
</dbReference>
<evidence type="ECO:0000256" key="12">
    <source>
        <dbReference type="HAMAP-Rule" id="MF_01464"/>
    </source>
</evidence>
<evidence type="ECO:0000256" key="1">
    <source>
        <dbReference type="ARBA" id="ARBA00004651"/>
    </source>
</evidence>
<dbReference type="GO" id="GO:0043952">
    <property type="term" value="P:protein transport by the Sec complex"/>
    <property type="evidence" value="ECO:0007669"/>
    <property type="project" value="UniProtKB-UniRule"/>
</dbReference>
<proteinExistence type="inferred from homology"/>
<evidence type="ECO:0000256" key="6">
    <source>
        <dbReference type="ARBA" id="ARBA00022989"/>
    </source>
</evidence>
<evidence type="ECO:0000256" key="9">
    <source>
        <dbReference type="ARBA" id="ARBA00059018"/>
    </source>
</evidence>
<name>A0A7C1B339_UNCW3</name>
<keyword evidence="8 12" id="KW-0472">Membrane</keyword>
<dbReference type="InterPro" id="IPR022645">
    <property type="entry name" value="SecD/SecF_bac"/>
</dbReference>
<evidence type="ECO:0000256" key="2">
    <source>
        <dbReference type="ARBA" id="ARBA00022448"/>
    </source>
</evidence>
<dbReference type="PANTHER" id="PTHR30081:SF8">
    <property type="entry name" value="PROTEIN TRANSLOCASE SUBUNIT SECF"/>
    <property type="match status" value="1"/>
</dbReference>
<keyword evidence="2 12" id="KW-0813">Transport</keyword>
<keyword evidence="7 12" id="KW-0811">Translocation</keyword>
<dbReference type="FunFam" id="1.20.1640.10:FF:000024">
    <property type="entry name" value="Multifunctional fusion protein"/>
    <property type="match status" value="1"/>
</dbReference>
<dbReference type="EMBL" id="DRBW01000039">
    <property type="protein sequence ID" value="HDM89779.1"/>
    <property type="molecule type" value="Genomic_DNA"/>
</dbReference>
<sequence>MRFFRNPNIDFLGMRRYAFVVSGALILLSLITLIAKGGPRYGIDFTGGTLAQVHIDGKIDIGKLRQAVFDAGIKSAEIQNFGSASDFLIKYKEDVDASDLVNALKQSLGVDIRLDRTEEVGPRIGKELKKKALLALLVGLALMLIYITFRFDFKFGVGSIIALFHDVFITIGIFSLLNKEITIPIIAALLTLIGYSINDSIVVSDRIRENLRKLGKVIALPKFISTVNRSLNETLSRTVITSLTTLIVLISILIFGGPVIFDFAFALTVGVIVGTYSSIFVVAALVVEWTQATHKGRK</sequence>
<accession>A0A7C1B339</accession>
<dbReference type="InterPro" id="IPR055344">
    <property type="entry name" value="SecD_SecF_C_bact"/>
</dbReference>
<protein>
    <recommendedName>
        <fullName evidence="12">Protein-export membrane protein SecF</fullName>
    </recommendedName>
</protein>
<feature type="transmembrane region" description="Helical" evidence="12">
    <location>
        <begin position="132"/>
        <end position="149"/>
    </location>
</feature>
<comment type="subunit">
    <text evidence="12">Forms a complex with SecD. Part of the essential Sec protein translocation apparatus which comprises SecA, SecYEG and auxiliary proteins SecDF. Other proteins may also be involved.</text>
</comment>
<comment type="caution">
    <text evidence="14">The sequence shown here is derived from an EMBL/GenBank/DDBJ whole genome shotgun (WGS) entry which is preliminary data.</text>
</comment>
<keyword evidence="6 12" id="KW-1133">Transmembrane helix</keyword>
<dbReference type="Pfam" id="PF02355">
    <property type="entry name" value="SecD_SecF_C"/>
    <property type="match status" value="1"/>
</dbReference>
<dbReference type="InterPro" id="IPR048634">
    <property type="entry name" value="SecD_SecF_C"/>
</dbReference>
<dbReference type="InterPro" id="IPR022646">
    <property type="entry name" value="SecD/SecF_CS"/>
</dbReference>
<evidence type="ECO:0000256" key="4">
    <source>
        <dbReference type="ARBA" id="ARBA00022692"/>
    </source>
</evidence>
<comment type="similarity">
    <text evidence="12">Belongs to the SecD/SecF family. SecF subfamily.</text>
</comment>
<gene>
    <name evidence="12 14" type="primary">secF</name>
    <name evidence="14" type="ORF">ENG67_01040</name>
</gene>
<evidence type="ECO:0000256" key="10">
    <source>
        <dbReference type="ARBA" id="ARBA00060856"/>
    </source>
</evidence>
<evidence type="ECO:0000313" key="14">
    <source>
        <dbReference type="EMBL" id="HDM89779.1"/>
    </source>
</evidence>
<organism evidence="14">
    <name type="scientific">candidate division WOR-3 bacterium</name>
    <dbReference type="NCBI Taxonomy" id="2052148"/>
    <lineage>
        <taxon>Bacteria</taxon>
        <taxon>Bacteria division WOR-3</taxon>
    </lineage>
</organism>
<dbReference type="Pfam" id="PF07549">
    <property type="entry name" value="Sec_GG"/>
    <property type="match status" value="1"/>
</dbReference>
<feature type="transmembrane region" description="Helical" evidence="12">
    <location>
        <begin position="239"/>
        <end position="257"/>
    </location>
</feature>
<feature type="domain" description="Protein export membrane protein SecD/SecF C-terminal" evidence="13">
    <location>
        <begin position="104"/>
        <end position="290"/>
    </location>
</feature>
<dbReference type="NCBIfam" id="TIGR00966">
    <property type="entry name" value="transloc_SecF"/>
    <property type="match status" value="1"/>
</dbReference>
<dbReference type="InterPro" id="IPR005665">
    <property type="entry name" value="SecF_bac"/>
</dbReference>
<evidence type="ECO:0000259" key="13">
    <source>
        <dbReference type="Pfam" id="PF02355"/>
    </source>
</evidence>
<keyword evidence="3 12" id="KW-1003">Cell membrane</keyword>
<dbReference type="Gene3D" id="1.20.1640.10">
    <property type="entry name" value="Multidrug efflux transporter AcrB transmembrane domain"/>
    <property type="match status" value="1"/>
</dbReference>
<dbReference type="HAMAP" id="MF_01464_B">
    <property type="entry name" value="SecF_B"/>
    <property type="match status" value="1"/>
</dbReference>
<dbReference type="Proteomes" id="UP000885931">
    <property type="component" value="Unassembled WGS sequence"/>
</dbReference>
<dbReference type="SUPFAM" id="SSF82866">
    <property type="entry name" value="Multidrug efflux transporter AcrB transmembrane domain"/>
    <property type="match status" value="1"/>
</dbReference>
<evidence type="ECO:0000256" key="8">
    <source>
        <dbReference type="ARBA" id="ARBA00023136"/>
    </source>
</evidence>
<feature type="transmembrane region" description="Helical" evidence="12">
    <location>
        <begin position="263"/>
        <end position="287"/>
    </location>
</feature>
<dbReference type="AlphaFoldDB" id="A0A7C1B339"/>
<keyword evidence="4 12" id="KW-0812">Transmembrane</keyword>
<dbReference type="GO" id="GO:0015450">
    <property type="term" value="F:protein-transporting ATPase activity"/>
    <property type="evidence" value="ECO:0007669"/>
    <property type="project" value="InterPro"/>
</dbReference>
<dbReference type="PANTHER" id="PTHR30081">
    <property type="entry name" value="PROTEIN-EXPORT MEMBRANE PROTEIN SEC"/>
    <property type="match status" value="1"/>
</dbReference>
<dbReference type="InterPro" id="IPR022813">
    <property type="entry name" value="SecD/SecF_arch_bac"/>
</dbReference>
<comment type="similarity">
    <text evidence="10">In the C-terminal section; belongs to the SecD/SecF family. SecF subfamily.</text>
</comment>
<evidence type="ECO:0000256" key="7">
    <source>
        <dbReference type="ARBA" id="ARBA00023010"/>
    </source>
</evidence>
<comment type="similarity">
    <text evidence="11">In the N-terminal section; belongs to the SecD/SecF family. SecD subfamily.</text>
</comment>
<dbReference type="GO" id="GO:0005886">
    <property type="term" value="C:plasma membrane"/>
    <property type="evidence" value="ECO:0007669"/>
    <property type="project" value="UniProtKB-SubCell"/>
</dbReference>
<dbReference type="GO" id="GO:0065002">
    <property type="term" value="P:intracellular protein transmembrane transport"/>
    <property type="evidence" value="ECO:0007669"/>
    <property type="project" value="UniProtKB-UniRule"/>
</dbReference>
<feature type="transmembrane region" description="Helical" evidence="12">
    <location>
        <begin position="17"/>
        <end position="35"/>
    </location>
</feature>
<feature type="transmembrane region" description="Helical" evidence="12">
    <location>
        <begin position="155"/>
        <end position="177"/>
    </location>
</feature>
<evidence type="ECO:0000256" key="3">
    <source>
        <dbReference type="ARBA" id="ARBA00022475"/>
    </source>
</evidence>
<reference evidence="14" key="1">
    <citation type="journal article" date="2020" name="mSystems">
        <title>Genome- and Community-Level Interaction Insights into Carbon Utilization and Element Cycling Functions of Hydrothermarchaeota in Hydrothermal Sediment.</title>
        <authorList>
            <person name="Zhou Z."/>
            <person name="Liu Y."/>
            <person name="Xu W."/>
            <person name="Pan J."/>
            <person name="Luo Z.H."/>
            <person name="Li M."/>
        </authorList>
    </citation>
    <scope>NUCLEOTIDE SEQUENCE [LARGE SCALE GENOMIC DNA]</scope>
    <source>
        <strain evidence="14">HyVt-237</strain>
    </source>
</reference>
<comment type="caution">
    <text evidence="12">Lacks conserved residue(s) required for the propagation of feature annotation.</text>
</comment>
<evidence type="ECO:0000256" key="11">
    <source>
        <dbReference type="ARBA" id="ARBA00061053"/>
    </source>
</evidence>
<dbReference type="GO" id="GO:0006605">
    <property type="term" value="P:protein targeting"/>
    <property type="evidence" value="ECO:0007669"/>
    <property type="project" value="UniProtKB-UniRule"/>
</dbReference>
<evidence type="ECO:0000256" key="5">
    <source>
        <dbReference type="ARBA" id="ARBA00022927"/>
    </source>
</evidence>
<dbReference type="PRINTS" id="PR01755">
    <property type="entry name" value="SECFTRNLCASE"/>
</dbReference>